<dbReference type="RefSeq" id="WP_197001844.1">
    <property type="nucleotide sequence ID" value="NZ_BONS01000023.1"/>
</dbReference>
<evidence type="ECO:0000313" key="3">
    <source>
        <dbReference type="Proteomes" id="UP000622552"/>
    </source>
</evidence>
<accession>A0A8J7GDR8</accession>
<keyword evidence="3" id="KW-1185">Reference proteome</keyword>
<sequence length="524" mass="55620">MTGNVPWSLRRKLLLGVAGVLVMISVVVVTRILVARGGECGADIDRVGPERACVGVTDGGFVFHPTLAGVSETIRRQNADVTDKDAVTIAFAQPIPTAETGSFSLASIQHEMLGAAAAQREANASGAKPRIRLLIANFGESNEHWAGPVATLVRLAEQGRLRAVAGLGQSKAQTRAAMGELSRHGIPMVAAVITADNIHGGGPTDKVTPDGKDVDLKDKGGIYGLARVSPTNHDEMAAGLNYLGPDVLLVHDDNADDDYVSTLVAHFKALRPGSQPSKFNRESVANRMPGVVNEICNGGYRGVYFAGRGTQLRQLLAAFNDRSCTDGPTGPVRTITVLSGDDASQIHLNPADPVDGKIISAMKRNAVRLVYTGLAHPDQWKVWNRDRLVSPEQANPAAAGFETFLSTMGIKTPELTDTDRTMLEDGQAMMAYDAVKAAAAAVQRNVEHPENVELGGVQNGLYNINTSSPLSGSSGPIAFDEIGNPVNKAIPILRLTCQGRIEFVRLSYPGAAVHKPDPIDPNRC</sequence>
<gene>
    <name evidence="2" type="ORF">IW245_000826</name>
</gene>
<feature type="transmembrane region" description="Helical" evidence="1">
    <location>
        <begin position="12"/>
        <end position="34"/>
    </location>
</feature>
<reference evidence="2" key="1">
    <citation type="submission" date="2020-11" db="EMBL/GenBank/DDBJ databases">
        <title>Sequencing the genomes of 1000 actinobacteria strains.</title>
        <authorList>
            <person name="Klenk H.-P."/>
        </authorList>
    </citation>
    <scope>NUCLEOTIDE SEQUENCE</scope>
    <source>
        <strain evidence="2">DSM 45356</strain>
    </source>
</reference>
<dbReference type="Gene3D" id="3.40.50.2300">
    <property type="match status" value="1"/>
</dbReference>
<evidence type="ECO:0000256" key="1">
    <source>
        <dbReference type="SAM" id="Phobius"/>
    </source>
</evidence>
<dbReference type="AlphaFoldDB" id="A0A8J7GDR8"/>
<keyword evidence="1" id="KW-0472">Membrane</keyword>
<keyword evidence="1" id="KW-1133">Transmembrane helix</keyword>
<dbReference type="SUPFAM" id="SSF53822">
    <property type="entry name" value="Periplasmic binding protein-like I"/>
    <property type="match status" value="1"/>
</dbReference>
<organism evidence="2 3">
    <name type="scientific">Longispora fulva</name>
    <dbReference type="NCBI Taxonomy" id="619741"/>
    <lineage>
        <taxon>Bacteria</taxon>
        <taxon>Bacillati</taxon>
        <taxon>Actinomycetota</taxon>
        <taxon>Actinomycetes</taxon>
        <taxon>Micromonosporales</taxon>
        <taxon>Micromonosporaceae</taxon>
        <taxon>Longispora</taxon>
    </lineage>
</organism>
<name>A0A8J7GDR8_9ACTN</name>
<dbReference type="EMBL" id="JADOUF010000001">
    <property type="protein sequence ID" value="MBG6134632.1"/>
    <property type="molecule type" value="Genomic_DNA"/>
</dbReference>
<keyword evidence="1" id="KW-0812">Transmembrane</keyword>
<evidence type="ECO:0000313" key="2">
    <source>
        <dbReference type="EMBL" id="MBG6134632.1"/>
    </source>
</evidence>
<proteinExistence type="predicted"/>
<protein>
    <submittedName>
        <fullName evidence="2">ABC-type branched-subunit amino acid transport system substrate-binding protein</fullName>
    </submittedName>
</protein>
<comment type="caution">
    <text evidence="2">The sequence shown here is derived from an EMBL/GenBank/DDBJ whole genome shotgun (WGS) entry which is preliminary data.</text>
</comment>
<dbReference type="InterPro" id="IPR028082">
    <property type="entry name" value="Peripla_BP_I"/>
</dbReference>
<dbReference type="Proteomes" id="UP000622552">
    <property type="component" value="Unassembled WGS sequence"/>
</dbReference>